<reference evidence="2" key="1">
    <citation type="submission" date="2006-06" db="EMBL/GenBank/DDBJ databases">
        <title>Complete sequence of Trichodesmium erythraeum IMS101.</title>
        <authorList>
            <consortium name="US DOE Joint Genome Institute"/>
            <person name="Copeland A."/>
            <person name="Lucas S."/>
            <person name="Lapidus A."/>
            <person name="Barry K."/>
            <person name="Detter J.C."/>
            <person name="Glavina del Rio T."/>
            <person name="Hammon N."/>
            <person name="Israni S."/>
            <person name="Dalin E."/>
            <person name="Tice H."/>
            <person name="Pitluck S."/>
            <person name="Kiss H."/>
            <person name="Munk A.C."/>
            <person name="Brettin T."/>
            <person name="Bruce D."/>
            <person name="Han C."/>
            <person name="Tapia R."/>
            <person name="Gilna P."/>
            <person name="Schmutz J."/>
            <person name="Larimer F."/>
            <person name="Land M."/>
            <person name="Hauser L."/>
            <person name="Kyrpides N."/>
            <person name="Kim E."/>
            <person name="Richardson P."/>
        </authorList>
    </citation>
    <scope>NUCLEOTIDE SEQUENCE [LARGE SCALE GENOMIC DNA]</scope>
    <source>
        <strain evidence="2">IMS101</strain>
    </source>
</reference>
<dbReference type="GO" id="GO:0003676">
    <property type="term" value="F:nucleic acid binding"/>
    <property type="evidence" value="ECO:0007669"/>
    <property type="project" value="InterPro"/>
</dbReference>
<evidence type="ECO:0000259" key="1">
    <source>
        <dbReference type="Pfam" id="PF13358"/>
    </source>
</evidence>
<dbReference type="HOGENOM" id="CLU_2977972_0_0_3"/>
<evidence type="ECO:0000313" key="2">
    <source>
        <dbReference type="EMBL" id="ABG49649.1"/>
    </source>
</evidence>
<accession>Q11A25</accession>
<dbReference type="eggNOG" id="COG3335">
    <property type="taxonomic scope" value="Bacteria"/>
</dbReference>
<dbReference type="Pfam" id="PF13358">
    <property type="entry name" value="DDE_3"/>
    <property type="match status" value="1"/>
</dbReference>
<proteinExistence type="predicted"/>
<dbReference type="InterPro" id="IPR038717">
    <property type="entry name" value="Tc1-like_DDE_dom"/>
</dbReference>
<sequence>MESDGCEIWYLPTYSSDLNNIENWWAVLKTWIKQRKNEFENIRDCVDGAFKNCPNVFP</sequence>
<dbReference type="EMBL" id="CP000393">
    <property type="protein sequence ID" value="ABG49649.1"/>
    <property type="molecule type" value="Genomic_DNA"/>
</dbReference>
<dbReference type="KEGG" id="ter:Tery_0155"/>
<organism evidence="2">
    <name type="scientific">Trichodesmium erythraeum (strain IMS101)</name>
    <dbReference type="NCBI Taxonomy" id="203124"/>
    <lineage>
        <taxon>Bacteria</taxon>
        <taxon>Bacillati</taxon>
        <taxon>Cyanobacteriota</taxon>
        <taxon>Cyanophyceae</taxon>
        <taxon>Oscillatoriophycideae</taxon>
        <taxon>Oscillatoriales</taxon>
        <taxon>Microcoleaceae</taxon>
        <taxon>Trichodesmium</taxon>
    </lineage>
</organism>
<dbReference type="AlphaFoldDB" id="Q11A25"/>
<gene>
    <name evidence="2" type="ordered locus">Tery_0155</name>
</gene>
<dbReference type="InterPro" id="IPR036397">
    <property type="entry name" value="RNaseH_sf"/>
</dbReference>
<feature type="domain" description="Tc1-like transposase DDE" evidence="1">
    <location>
        <begin position="2"/>
        <end position="41"/>
    </location>
</feature>
<protein>
    <submittedName>
        <fullName evidence="2">Transposase</fullName>
    </submittedName>
</protein>
<dbReference type="Gene3D" id="3.30.420.10">
    <property type="entry name" value="Ribonuclease H-like superfamily/Ribonuclease H"/>
    <property type="match status" value="1"/>
</dbReference>
<name>Q11A25_TRIEI</name>